<evidence type="ECO:0000313" key="3">
    <source>
        <dbReference type="Proteomes" id="UP000298030"/>
    </source>
</evidence>
<organism evidence="2 3">
    <name type="scientific">Coprinellus micaceus</name>
    <name type="common">Glistening ink-cap mushroom</name>
    <name type="synonym">Coprinus micaceus</name>
    <dbReference type="NCBI Taxonomy" id="71717"/>
    <lineage>
        <taxon>Eukaryota</taxon>
        <taxon>Fungi</taxon>
        <taxon>Dikarya</taxon>
        <taxon>Basidiomycota</taxon>
        <taxon>Agaricomycotina</taxon>
        <taxon>Agaricomycetes</taxon>
        <taxon>Agaricomycetidae</taxon>
        <taxon>Agaricales</taxon>
        <taxon>Agaricineae</taxon>
        <taxon>Psathyrellaceae</taxon>
        <taxon>Coprinellus</taxon>
    </lineage>
</organism>
<accession>A0A4Y7SEM4</accession>
<protein>
    <submittedName>
        <fullName evidence="2">Uncharacterized protein</fullName>
    </submittedName>
</protein>
<evidence type="ECO:0000313" key="2">
    <source>
        <dbReference type="EMBL" id="TEB20267.1"/>
    </source>
</evidence>
<dbReference type="Proteomes" id="UP000298030">
    <property type="component" value="Unassembled WGS sequence"/>
</dbReference>
<dbReference type="AlphaFoldDB" id="A0A4Y7SEM4"/>
<feature type="region of interest" description="Disordered" evidence="1">
    <location>
        <begin position="492"/>
        <end position="541"/>
    </location>
</feature>
<name>A0A4Y7SEM4_COPMI</name>
<feature type="compositionally biased region" description="Basic and acidic residues" evidence="1">
    <location>
        <begin position="566"/>
        <end position="576"/>
    </location>
</feature>
<dbReference type="EMBL" id="QPFP01000145">
    <property type="protein sequence ID" value="TEB20267.1"/>
    <property type="molecule type" value="Genomic_DNA"/>
</dbReference>
<gene>
    <name evidence="2" type="ORF">FA13DRAFT_1717881</name>
</gene>
<sequence>MAMYEGSTESESDTGVPQKDTVLADPLMRDSERMGSMYTLQANACAMMEQDVKDIERRELYGSHDGAIISETDTDEADTKDPQRDFLWTSVWVAAATPSNKLCGHLKWQRIIFVGPTRSLLRRRRLVKTRISTPAKLRIILGLLWAPPTMISVTLLSSSFFPPLHGVKHASLDWLQQPIDLELSNWVPLECELVPAIGGSKRRPPPPSAVMRQQEEMKDKLRQLHFENEALNPTFETPALSPSSPTPEIKTEHETHYYEQASWLPKQKEYSKAGSATLANYGFCVEADGSFCSAAHRRKFNESLKGVFTQLYHEGRDASSYGAFPADIKTYISAQINAIDPVVFRSRNNWKGNAYAAEYYPTWTSKTRNKSDLPADHHHSVKKAKKELRENAKQAAAAHKSNCAPPPGSQIIDLEDPKAITNLKAELAPGKPIVKEETQDDESTKILEGGVLDTGAASPTSTIVPAAAGNAATETPGADDDDDPFQDHVVPQTVKLDVSVPTEEEVKTALESRKRKRGAPGSAEDGNEEEWNPRSDLYTGKSLYALEVKESNPKTKSKEFEALWRKVPNKEEYNERAKRKKTENAGKAMSGKKPKA</sequence>
<comment type="caution">
    <text evidence="2">The sequence shown here is derived from an EMBL/GenBank/DDBJ whole genome shotgun (WGS) entry which is preliminary data.</text>
</comment>
<feature type="region of interest" description="Disordered" evidence="1">
    <location>
        <begin position="566"/>
        <end position="596"/>
    </location>
</feature>
<reference evidence="2 3" key="1">
    <citation type="journal article" date="2019" name="Nat. Ecol. Evol.">
        <title>Megaphylogeny resolves global patterns of mushroom evolution.</title>
        <authorList>
            <person name="Varga T."/>
            <person name="Krizsan K."/>
            <person name="Foldi C."/>
            <person name="Dima B."/>
            <person name="Sanchez-Garcia M."/>
            <person name="Sanchez-Ramirez S."/>
            <person name="Szollosi G.J."/>
            <person name="Szarkandi J.G."/>
            <person name="Papp V."/>
            <person name="Albert L."/>
            <person name="Andreopoulos W."/>
            <person name="Angelini C."/>
            <person name="Antonin V."/>
            <person name="Barry K.W."/>
            <person name="Bougher N.L."/>
            <person name="Buchanan P."/>
            <person name="Buyck B."/>
            <person name="Bense V."/>
            <person name="Catcheside P."/>
            <person name="Chovatia M."/>
            <person name="Cooper J."/>
            <person name="Damon W."/>
            <person name="Desjardin D."/>
            <person name="Finy P."/>
            <person name="Geml J."/>
            <person name="Haridas S."/>
            <person name="Hughes K."/>
            <person name="Justo A."/>
            <person name="Karasinski D."/>
            <person name="Kautmanova I."/>
            <person name="Kiss B."/>
            <person name="Kocsube S."/>
            <person name="Kotiranta H."/>
            <person name="LaButti K.M."/>
            <person name="Lechner B.E."/>
            <person name="Liimatainen K."/>
            <person name="Lipzen A."/>
            <person name="Lukacs Z."/>
            <person name="Mihaltcheva S."/>
            <person name="Morgado L.N."/>
            <person name="Niskanen T."/>
            <person name="Noordeloos M.E."/>
            <person name="Ohm R.A."/>
            <person name="Ortiz-Santana B."/>
            <person name="Ovrebo C."/>
            <person name="Racz N."/>
            <person name="Riley R."/>
            <person name="Savchenko A."/>
            <person name="Shiryaev A."/>
            <person name="Soop K."/>
            <person name="Spirin V."/>
            <person name="Szebenyi C."/>
            <person name="Tomsovsky M."/>
            <person name="Tulloss R.E."/>
            <person name="Uehling J."/>
            <person name="Grigoriev I.V."/>
            <person name="Vagvolgyi C."/>
            <person name="Papp T."/>
            <person name="Martin F.M."/>
            <person name="Miettinen O."/>
            <person name="Hibbett D.S."/>
            <person name="Nagy L.G."/>
        </authorList>
    </citation>
    <scope>NUCLEOTIDE SEQUENCE [LARGE SCALE GENOMIC DNA]</scope>
    <source>
        <strain evidence="2 3">FP101781</strain>
    </source>
</reference>
<evidence type="ECO:0000256" key="1">
    <source>
        <dbReference type="SAM" id="MobiDB-lite"/>
    </source>
</evidence>
<proteinExistence type="predicted"/>
<feature type="region of interest" description="Disordered" evidence="1">
    <location>
        <begin position="1"/>
        <end position="22"/>
    </location>
</feature>
<keyword evidence="3" id="KW-1185">Reference proteome</keyword>